<evidence type="ECO:0000256" key="2">
    <source>
        <dbReference type="SAM" id="Phobius"/>
    </source>
</evidence>
<keyword evidence="2" id="KW-0812">Transmembrane</keyword>
<sequence>MLLALTGLIYNDWLLAFVLPTGLDARHSYASELYATDQPFHTLFAVIELIAAASVTSGAVWALRRASGRWSGAGWWSLIAFGAFSVADVLFPMRCAPSVERSCEVVNPMHTTASALVHTAIFASMVLLTVAARREADPVPAIRRWGPVILPCALVSAVATVGPLFGRPGWHGVAQRVHLLLVGAWLLVVAHALRTRHRREPCTGWSRPGPESRPRTPTHG</sequence>
<evidence type="ECO:0000256" key="1">
    <source>
        <dbReference type="SAM" id="MobiDB-lite"/>
    </source>
</evidence>
<feature type="transmembrane region" description="Helical" evidence="2">
    <location>
        <begin position="40"/>
        <end position="63"/>
    </location>
</feature>
<comment type="caution">
    <text evidence="3">The sequence shown here is derived from an EMBL/GenBank/DDBJ whole genome shotgun (WGS) entry which is preliminary data.</text>
</comment>
<dbReference type="InterPro" id="IPR009339">
    <property type="entry name" value="DUF998"/>
</dbReference>
<organism evidence="3 4">
    <name type="scientific">Streptomyces sioyaensis</name>
    <dbReference type="NCBI Taxonomy" id="67364"/>
    <lineage>
        <taxon>Bacteria</taxon>
        <taxon>Bacillati</taxon>
        <taxon>Actinomycetota</taxon>
        <taxon>Actinomycetes</taxon>
        <taxon>Kitasatosporales</taxon>
        <taxon>Streptomycetaceae</taxon>
        <taxon>Streptomyces</taxon>
    </lineage>
</organism>
<dbReference type="Proteomes" id="UP000289482">
    <property type="component" value="Unassembled WGS sequence"/>
</dbReference>
<accession>A0A4Q1RCB9</accession>
<feature type="transmembrane region" description="Helical" evidence="2">
    <location>
        <begin position="113"/>
        <end position="133"/>
    </location>
</feature>
<name>A0A4Q1RCB9_9ACTN</name>
<dbReference type="Pfam" id="PF06197">
    <property type="entry name" value="DUF998"/>
    <property type="match status" value="1"/>
</dbReference>
<feature type="transmembrane region" description="Helical" evidence="2">
    <location>
        <begin position="145"/>
        <end position="165"/>
    </location>
</feature>
<proteinExistence type="predicted"/>
<feature type="transmembrane region" description="Helical" evidence="2">
    <location>
        <begin position="75"/>
        <end position="93"/>
    </location>
</feature>
<dbReference type="EMBL" id="SDIF01000002">
    <property type="protein sequence ID" value="RXS71128.1"/>
    <property type="molecule type" value="Genomic_DNA"/>
</dbReference>
<feature type="transmembrane region" description="Helical" evidence="2">
    <location>
        <begin position="177"/>
        <end position="193"/>
    </location>
</feature>
<evidence type="ECO:0000313" key="4">
    <source>
        <dbReference type="Proteomes" id="UP000289482"/>
    </source>
</evidence>
<evidence type="ECO:0000313" key="3">
    <source>
        <dbReference type="EMBL" id="RXS71128.1"/>
    </source>
</evidence>
<dbReference type="AlphaFoldDB" id="A0A4Q1RCB9"/>
<feature type="region of interest" description="Disordered" evidence="1">
    <location>
        <begin position="200"/>
        <end position="220"/>
    </location>
</feature>
<keyword evidence="2" id="KW-0472">Membrane</keyword>
<keyword evidence="2" id="KW-1133">Transmembrane helix</keyword>
<reference evidence="3 4" key="1">
    <citation type="submission" date="2019-01" db="EMBL/GenBank/DDBJ databases">
        <title>Draft genome sequences of the type strain Streptomyces sioyaensis DSM 40032 and its novel strain, TM32, a thermotolerant antibiotics-producing actinobacterium.</title>
        <authorList>
            <person name="Nakaew N."/>
            <person name="Lumyong S."/>
            <person name="Sloan W.T."/>
            <person name="Sungthong R."/>
        </authorList>
    </citation>
    <scope>NUCLEOTIDE SEQUENCE [LARGE SCALE GENOMIC DNA]</scope>
    <source>
        <strain evidence="3 4">DSM 40032</strain>
    </source>
</reference>
<gene>
    <name evidence="3" type="ORF">EST54_01455</name>
</gene>
<keyword evidence="4" id="KW-1185">Reference proteome</keyword>
<protein>
    <submittedName>
        <fullName evidence="3">DUF998 domain-containing protein</fullName>
    </submittedName>
</protein>